<evidence type="ECO:0008006" key="4">
    <source>
        <dbReference type="Google" id="ProtNLM"/>
    </source>
</evidence>
<feature type="compositionally biased region" description="Polar residues" evidence="1">
    <location>
        <begin position="401"/>
        <end position="411"/>
    </location>
</feature>
<protein>
    <recommendedName>
        <fullName evidence="4">PCI domain-containing protein</fullName>
    </recommendedName>
</protein>
<feature type="compositionally biased region" description="Polar residues" evidence="1">
    <location>
        <begin position="383"/>
        <end position="392"/>
    </location>
</feature>
<sequence>MTILDRFSGPILVERAAYLLENKYGIPNEREQIAARAINYLYDIGYTNSPHWIKLSSAITPNSRGNNLFQASSMGTARNATVLEKIISHDYNDALYILESSKTVANVGYYRHVEQVAQVLMLQKNFKALEQLEYRIHNSVNDVQNPDEINSYRKIILLICMAYYLQRKYFDCCYKFFRYLNLDNDLIASFQTVGAKYDFISTDEILLAVTISIIISIPFSSYKDFIHIKSNEIFFKVYPLSLKLMKLIIHINFQKFFGIWHVEIDQLCQRSIFLGKHWSFAQTLMRTKIYIFYFKISQKLKISYLANILKIDNSLIKKEVELLISSAHINVEFEDKDTLVFNQTHVYNHPLKSLQRNERDIETVIQDKRKRLQQLRDFIQEASTQGLNSTNSEEGKMDITDLNNDSDMSDI</sequence>
<dbReference type="InParanoid" id="H2APY0"/>
<keyword evidence="3" id="KW-1185">Reference proteome</keyword>
<dbReference type="EMBL" id="HE650822">
    <property type="protein sequence ID" value="CCF56430.1"/>
    <property type="molecule type" value="Genomic_DNA"/>
</dbReference>
<accession>H2APY0</accession>
<dbReference type="RefSeq" id="XP_003955565.1">
    <property type="nucleotide sequence ID" value="XM_003955516.1"/>
</dbReference>
<evidence type="ECO:0000256" key="1">
    <source>
        <dbReference type="SAM" id="MobiDB-lite"/>
    </source>
</evidence>
<gene>
    <name evidence="2" type="primary">KAFR0B01310</name>
    <name evidence="2" type="ORF">KAFR_0B01310</name>
</gene>
<dbReference type="HOGENOM" id="CLU_051217_0_0_1"/>
<dbReference type="Proteomes" id="UP000005220">
    <property type="component" value="Chromosome 2"/>
</dbReference>
<dbReference type="GeneID" id="13882654"/>
<feature type="region of interest" description="Disordered" evidence="1">
    <location>
        <begin position="383"/>
        <end position="411"/>
    </location>
</feature>
<dbReference type="AlphaFoldDB" id="H2APY0"/>
<proteinExistence type="predicted"/>
<dbReference type="KEGG" id="kaf:KAFR_0B01310"/>
<name>H2APY0_KAZAF</name>
<reference evidence="2 3" key="1">
    <citation type="journal article" date="2011" name="Proc. Natl. Acad. Sci. U.S.A.">
        <title>Evolutionary erosion of yeast sex chromosomes by mating-type switching accidents.</title>
        <authorList>
            <person name="Gordon J.L."/>
            <person name="Armisen D."/>
            <person name="Proux-Wera E."/>
            <person name="Oheigeartaigh S.S."/>
            <person name="Byrne K.P."/>
            <person name="Wolfe K.H."/>
        </authorList>
    </citation>
    <scope>NUCLEOTIDE SEQUENCE [LARGE SCALE GENOMIC DNA]</scope>
    <source>
        <strain evidence="3">ATCC 22294 / BCRC 22015 / CBS 2517 / CECT 1963 / NBRC 1671 / NRRL Y-8276</strain>
    </source>
</reference>
<evidence type="ECO:0000313" key="2">
    <source>
        <dbReference type="EMBL" id="CCF56430.1"/>
    </source>
</evidence>
<dbReference type="OrthoDB" id="4033625at2759"/>
<dbReference type="FunCoup" id="H2APY0">
    <property type="interactions" value="89"/>
</dbReference>
<organism evidence="2 3">
    <name type="scientific">Kazachstania africana (strain ATCC 22294 / BCRC 22015 / CBS 2517 / CECT 1963 / NBRC 1671 / NRRL Y-8276)</name>
    <name type="common">Yeast</name>
    <name type="synonym">Kluyveromyces africanus</name>
    <dbReference type="NCBI Taxonomy" id="1071382"/>
    <lineage>
        <taxon>Eukaryota</taxon>
        <taxon>Fungi</taxon>
        <taxon>Dikarya</taxon>
        <taxon>Ascomycota</taxon>
        <taxon>Saccharomycotina</taxon>
        <taxon>Saccharomycetes</taxon>
        <taxon>Saccharomycetales</taxon>
        <taxon>Saccharomycetaceae</taxon>
        <taxon>Kazachstania</taxon>
    </lineage>
</organism>
<evidence type="ECO:0000313" key="3">
    <source>
        <dbReference type="Proteomes" id="UP000005220"/>
    </source>
</evidence>
<dbReference type="STRING" id="1071382.H2APY0"/>
<dbReference type="eggNOG" id="ENOG502RK42">
    <property type="taxonomic scope" value="Eukaryota"/>
</dbReference>